<evidence type="ECO:0000259" key="5">
    <source>
        <dbReference type="Pfam" id="PF02570"/>
    </source>
</evidence>
<dbReference type="InterPro" id="IPR003722">
    <property type="entry name" value="Cbl_synth_CobH/CbiC"/>
</dbReference>
<dbReference type="GO" id="GO:0009236">
    <property type="term" value="P:cobalamin biosynthetic process"/>
    <property type="evidence" value="ECO:0007669"/>
    <property type="project" value="UniProtKB-UniPathway"/>
</dbReference>
<dbReference type="PANTHER" id="PTHR43588">
    <property type="entry name" value="COBALT-PRECORRIN-8 METHYLMUTASE"/>
    <property type="match status" value="1"/>
</dbReference>
<dbReference type="GO" id="GO:0043778">
    <property type="term" value="F:cobalt-precorrin-8 methylmutase activity"/>
    <property type="evidence" value="ECO:0007669"/>
    <property type="project" value="UniProtKB-EC"/>
</dbReference>
<organism evidence="6 7">
    <name type="scientific">Methanothermococcus okinawensis</name>
    <dbReference type="NCBI Taxonomy" id="155863"/>
    <lineage>
        <taxon>Archaea</taxon>
        <taxon>Methanobacteriati</taxon>
        <taxon>Methanobacteriota</taxon>
        <taxon>Methanomada group</taxon>
        <taxon>Methanococci</taxon>
        <taxon>Methanococcales</taxon>
        <taxon>Methanococcaceae</taxon>
        <taxon>Methanothermococcus</taxon>
    </lineage>
</organism>
<dbReference type="SUPFAM" id="SSF63965">
    <property type="entry name" value="Precorrin-8X methylmutase CbiC/CobH"/>
    <property type="match status" value="1"/>
</dbReference>
<evidence type="ECO:0000256" key="2">
    <source>
        <dbReference type="ARBA" id="ARBA00009774"/>
    </source>
</evidence>
<dbReference type="Proteomes" id="UP000605144">
    <property type="component" value="Unassembled WGS sequence"/>
</dbReference>
<keyword evidence="3" id="KW-0169">Cobalamin biosynthesis</keyword>
<sequence>MGATTKDGLDIAKKSRDIVKIKIKNVLGEEVVKYSNEEISIIERVVHATADEEYAELIKFNNNPIENGIEGLKNNCSIVVDIGMVEAGIRYDRVYNFIKDKETLKIAEEEQITRAAAAMRVAKSHIDEGIVVIGNAPTALYEVIRLTLEGEVNPKLIVGVPVGYVKASESKELLCKTKIPSITTTGPKGGTPVAVAIINGIIALSKNERV</sequence>
<comment type="caution">
    <text evidence="6">The sequence shown here is derived from an EMBL/GenBank/DDBJ whole genome shotgun (WGS) entry which is preliminary data.</text>
</comment>
<dbReference type="EMBL" id="DQSV01000007">
    <property type="protein sequence ID" value="HIP16747.1"/>
    <property type="molecule type" value="Genomic_DNA"/>
</dbReference>
<evidence type="ECO:0000256" key="3">
    <source>
        <dbReference type="ARBA" id="ARBA00022573"/>
    </source>
</evidence>
<dbReference type="GO" id="GO:0016993">
    <property type="term" value="F:precorrin-8X methylmutase activity"/>
    <property type="evidence" value="ECO:0007669"/>
    <property type="project" value="InterPro"/>
</dbReference>
<evidence type="ECO:0000256" key="1">
    <source>
        <dbReference type="ARBA" id="ARBA00004953"/>
    </source>
</evidence>
<proteinExistence type="inferred from homology"/>
<evidence type="ECO:0000256" key="4">
    <source>
        <dbReference type="ARBA" id="ARBA00023235"/>
    </source>
</evidence>
<comment type="pathway">
    <text evidence="1">Cofactor biosynthesis; adenosylcobalamin biosynthesis.</text>
</comment>
<feature type="domain" description="Cobalamin biosynthesis precorrin-8X methylmutase CobH/CbiC" evidence="5">
    <location>
        <begin position="11"/>
        <end position="203"/>
    </location>
</feature>
<dbReference type="Gene3D" id="3.40.50.10230">
    <property type="entry name" value="Cobalamin biosynthesis CobH/CbiC, precorrin-8X methylmutase"/>
    <property type="match status" value="1"/>
</dbReference>
<dbReference type="AlphaFoldDB" id="A0A833DQG3"/>
<evidence type="ECO:0000313" key="7">
    <source>
        <dbReference type="Proteomes" id="UP000605144"/>
    </source>
</evidence>
<reference evidence="6" key="1">
    <citation type="journal article" date="2020" name="ISME J.">
        <title>Gammaproteobacteria mediating utilization of methyl-, sulfur- and petroleum organic compounds in deep ocean hydrothermal plumes.</title>
        <authorList>
            <person name="Zhou Z."/>
            <person name="Liu Y."/>
            <person name="Pan J."/>
            <person name="Cron B.R."/>
            <person name="Toner B.M."/>
            <person name="Anantharaman K."/>
            <person name="Breier J.A."/>
            <person name="Dick G.J."/>
            <person name="Li M."/>
        </authorList>
    </citation>
    <scope>NUCLEOTIDE SEQUENCE</scope>
    <source>
        <strain evidence="6">SZUA-1385</strain>
    </source>
</reference>
<accession>A0A833DQG3</accession>
<dbReference type="UniPathway" id="UPA00148"/>
<protein>
    <submittedName>
        <fullName evidence="6">Cobalt-precorrin-8 methylmutase</fullName>
        <ecNumber evidence="6">5.4.99.60</ecNumber>
    </submittedName>
</protein>
<name>A0A833DQG3_9EURY</name>
<dbReference type="EC" id="5.4.99.60" evidence="6"/>
<evidence type="ECO:0000313" key="6">
    <source>
        <dbReference type="EMBL" id="HIP16747.1"/>
    </source>
</evidence>
<dbReference type="PANTHER" id="PTHR43588:SF1">
    <property type="entry name" value="COBALT-PRECORRIN-8 METHYLMUTASE"/>
    <property type="match status" value="1"/>
</dbReference>
<comment type="similarity">
    <text evidence="2">Belongs to the CobH/CbiC family.</text>
</comment>
<dbReference type="InterPro" id="IPR036588">
    <property type="entry name" value="CobH/CbiC_sf"/>
</dbReference>
<gene>
    <name evidence="6" type="ORF">EYG76_00360</name>
</gene>
<keyword evidence="4 6" id="KW-0413">Isomerase</keyword>
<dbReference type="NCBIfam" id="NF004901">
    <property type="entry name" value="PRK06264.1"/>
    <property type="match status" value="1"/>
</dbReference>
<dbReference type="Pfam" id="PF02570">
    <property type="entry name" value="CbiC"/>
    <property type="match status" value="1"/>
</dbReference>